<organism evidence="2 3">
    <name type="scientific">Tindallia magadiensis</name>
    <dbReference type="NCBI Taxonomy" id="69895"/>
    <lineage>
        <taxon>Bacteria</taxon>
        <taxon>Bacillati</taxon>
        <taxon>Bacillota</taxon>
        <taxon>Clostridia</taxon>
        <taxon>Peptostreptococcales</taxon>
        <taxon>Tindalliaceae</taxon>
        <taxon>Tindallia</taxon>
    </lineage>
</organism>
<name>A0A1I3HZT0_9FIRM</name>
<proteinExistence type="predicted"/>
<feature type="signal peptide" evidence="1">
    <location>
        <begin position="1"/>
        <end position="19"/>
    </location>
</feature>
<feature type="chain" id="PRO_5039266644" description="DUF3221 domain-containing protein" evidence="1">
    <location>
        <begin position="20"/>
        <end position="129"/>
    </location>
</feature>
<evidence type="ECO:0000313" key="2">
    <source>
        <dbReference type="EMBL" id="SFI41224.1"/>
    </source>
</evidence>
<dbReference type="PROSITE" id="PS51257">
    <property type="entry name" value="PROKAR_LIPOPROTEIN"/>
    <property type="match status" value="1"/>
</dbReference>
<dbReference type="EMBL" id="FOQA01000019">
    <property type="protein sequence ID" value="SFI41224.1"/>
    <property type="molecule type" value="Genomic_DNA"/>
</dbReference>
<dbReference type="Proteomes" id="UP000199287">
    <property type="component" value="Unassembled WGS sequence"/>
</dbReference>
<evidence type="ECO:0008006" key="4">
    <source>
        <dbReference type="Google" id="ProtNLM"/>
    </source>
</evidence>
<evidence type="ECO:0000256" key="1">
    <source>
        <dbReference type="SAM" id="SignalP"/>
    </source>
</evidence>
<evidence type="ECO:0000313" key="3">
    <source>
        <dbReference type="Proteomes" id="UP000199287"/>
    </source>
</evidence>
<keyword evidence="1" id="KW-0732">Signal</keyword>
<keyword evidence="3" id="KW-1185">Reference proteome</keyword>
<dbReference type="AlphaFoldDB" id="A0A1I3HZT0"/>
<gene>
    <name evidence="2" type="ORF">SAMN05192551_1195</name>
</gene>
<dbReference type="OrthoDB" id="2084059at2"/>
<protein>
    <recommendedName>
        <fullName evidence="4">DUF3221 domain-containing protein</fullName>
    </recommendedName>
</protein>
<accession>A0A1I3HZT0</accession>
<reference evidence="3" key="1">
    <citation type="submission" date="2016-10" db="EMBL/GenBank/DDBJ databases">
        <authorList>
            <person name="Varghese N."/>
            <person name="Submissions S."/>
        </authorList>
    </citation>
    <scope>NUCLEOTIDE SEQUENCE [LARGE SCALE GENOMIC DNA]</scope>
    <source>
        <strain evidence="3">Z-7934</strain>
    </source>
</reference>
<sequence>MKKTFIVILCLIFILSLSACENKDGISHLGVNAEILEIFPDEKGMLVKALDKDSVLGDKYYVNCNDMKTYFIEVIDSEPIDITFEDFSVGDRITVNITKFEDKEDEILSLQLEERRTHRTQRDGSFVLN</sequence>
<dbReference type="RefSeq" id="WP_093373940.1">
    <property type="nucleotide sequence ID" value="NZ_FOQA01000019.1"/>
</dbReference>